<name>X1H3K5_9ZZZZ</name>
<evidence type="ECO:0000313" key="2">
    <source>
        <dbReference type="EMBL" id="GAH39868.1"/>
    </source>
</evidence>
<sequence length="150" mass="17366">MKQKYVTNLSYLKVIVRPRFPKFIRGLNKIIMRHGIVPLVRILGKLLGMGFSKNGVKRYPEYFITLKDGTKLATDVYVPKKVFKKKGKCPTILVRLPYWKDSMNILGYVYAAYGFVTIIQDIRGTGHSSGFNYYLFTERDDGLETLEWIS</sequence>
<organism evidence="2">
    <name type="scientific">marine sediment metagenome</name>
    <dbReference type="NCBI Taxonomy" id="412755"/>
    <lineage>
        <taxon>unclassified sequences</taxon>
        <taxon>metagenomes</taxon>
        <taxon>ecological metagenomes</taxon>
    </lineage>
</organism>
<dbReference type="Pfam" id="PF02129">
    <property type="entry name" value="Peptidase_S15"/>
    <property type="match status" value="1"/>
</dbReference>
<gene>
    <name evidence="2" type="ORF">S03H2_24588</name>
</gene>
<comment type="caution">
    <text evidence="2">The sequence shown here is derived from an EMBL/GenBank/DDBJ whole genome shotgun (WGS) entry which is preliminary data.</text>
</comment>
<proteinExistence type="predicted"/>
<dbReference type="AlphaFoldDB" id="X1H3K5"/>
<dbReference type="InterPro" id="IPR000383">
    <property type="entry name" value="Xaa-Pro-like_dom"/>
</dbReference>
<protein>
    <recommendedName>
        <fullName evidence="1">Xaa-Pro dipeptidyl-peptidase-like domain-containing protein</fullName>
    </recommendedName>
</protein>
<dbReference type="SUPFAM" id="SSF53474">
    <property type="entry name" value="alpha/beta-Hydrolases"/>
    <property type="match status" value="1"/>
</dbReference>
<evidence type="ECO:0000259" key="1">
    <source>
        <dbReference type="Pfam" id="PF02129"/>
    </source>
</evidence>
<accession>X1H3K5</accession>
<feature type="non-terminal residue" evidence="2">
    <location>
        <position position="150"/>
    </location>
</feature>
<dbReference type="GO" id="GO:0016787">
    <property type="term" value="F:hydrolase activity"/>
    <property type="evidence" value="ECO:0007669"/>
    <property type="project" value="InterPro"/>
</dbReference>
<dbReference type="Gene3D" id="3.40.50.1820">
    <property type="entry name" value="alpha/beta hydrolase"/>
    <property type="match status" value="1"/>
</dbReference>
<feature type="domain" description="Xaa-Pro dipeptidyl-peptidase-like" evidence="1">
    <location>
        <begin position="68"/>
        <end position="149"/>
    </location>
</feature>
<dbReference type="EMBL" id="BARU01013700">
    <property type="protein sequence ID" value="GAH39868.1"/>
    <property type="molecule type" value="Genomic_DNA"/>
</dbReference>
<reference evidence="2" key="1">
    <citation type="journal article" date="2014" name="Front. Microbiol.">
        <title>High frequency of phylogenetically diverse reductive dehalogenase-homologous genes in deep subseafloor sedimentary metagenomes.</title>
        <authorList>
            <person name="Kawai M."/>
            <person name="Futagami T."/>
            <person name="Toyoda A."/>
            <person name="Takaki Y."/>
            <person name="Nishi S."/>
            <person name="Hori S."/>
            <person name="Arai W."/>
            <person name="Tsubouchi T."/>
            <person name="Morono Y."/>
            <person name="Uchiyama I."/>
            <person name="Ito T."/>
            <person name="Fujiyama A."/>
            <person name="Inagaki F."/>
            <person name="Takami H."/>
        </authorList>
    </citation>
    <scope>NUCLEOTIDE SEQUENCE</scope>
    <source>
        <strain evidence="2">Expedition CK06-06</strain>
    </source>
</reference>
<dbReference type="InterPro" id="IPR029058">
    <property type="entry name" value="AB_hydrolase_fold"/>
</dbReference>